<dbReference type="InterPro" id="IPR003959">
    <property type="entry name" value="ATPase_AAA_core"/>
</dbReference>
<dbReference type="Pfam" id="PF00004">
    <property type="entry name" value="AAA"/>
    <property type="match status" value="1"/>
</dbReference>
<dbReference type="PROSITE" id="PS51038">
    <property type="entry name" value="BAH"/>
    <property type="match status" value="1"/>
</dbReference>
<dbReference type="CDD" id="cd00009">
    <property type="entry name" value="AAA"/>
    <property type="match status" value="1"/>
</dbReference>
<comment type="subunit">
    <text evidence="10">ORC is composed of six subunits.</text>
</comment>
<evidence type="ECO:0000256" key="2">
    <source>
        <dbReference type="ARBA" id="ARBA00008398"/>
    </source>
</evidence>
<evidence type="ECO:0000256" key="5">
    <source>
        <dbReference type="ARBA" id="ARBA00022741"/>
    </source>
</evidence>
<evidence type="ECO:0000256" key="10">
    <source>
        <dbReference type="RuleBase" id="RU365058"/>
    </source>
</evidence>
<dbReference type="GO" id="GO:0006270">
    <property type="term" value="P:DNA replication initiation"/>
    <property type="evidence" value="ECO:0007669"/>
    <property type="project" value="TreeGrafter"/>
</dbReference>
<feature type="domain" description="BAH" evidence="12">
    <location>
        <begin position="68"/>
        <end position="184"/>
    </location>
</feature>
<keyword evidence="7" id="KW-0460">Magnesium</keyword>
<gene>
    <name evidence="13" type="ORF">GNLVRS02_ARAD1D27104g</name>
</gene>
<keyword evidence="9 10" id="KW-0539">Nucleus</keyword>
<dbReference type="Pfam" id="PF22606">
    <property type="entry name" value="Cdc6-ORC-like_ATPase_lid"/>
    <property type="match status" value="1"/>
</dbReference>
<dbReference type="SMART" id="SM00382">
    <property type="entry name" value="AAA"/>
    <property type="match status" value="1"/>
</dbReference>
<evidence type="ECO:0000313" key="13">
    <source>
        <dbReference type="EMBL" id="CDP38106.1"/>
    </source>
</evidence>
<dbReference type="CDD" id="cd04370">
    <property type="entry name" value="BAH"/>
    <property type="match status" value="1"/>
</dbReference>
<dbReference type="Gene3D" id="2.30.30.490">
    <property type="match status" value="1"/>
</dbReference>
<dbReference type="EMBL" id="HG937694">
    <property type="protein sequence ID" value="CDP38106.1"/>
    <property type="molecule type" value="Genomic_DNA"/>
</dbReference>
<comment type="function">
    <text evidence="10">Component of the origin recognition complex (ORC) that binds origins of replication. DNA-binding is ATP-dependent, however specific DNA sequences that define origins of replication have not been identified so far. ORC is required to assemble the pre-replication complex necessary to initiate DNA replication.</text>
</comment>
<evidence type="ECO:0000256" key="6">
    <source>
        <dbReference type="ARBA" id="ARBA00022840"/>
    </source>
</evidence>
<keyword evidence="4" id="KW-0479">Metal-binding</keyword>
<dbReference type="Gene3D" id="3.40.50.300">
    <property type="entry name" value="P-loop containing nucleotide triphosphate hydrolases"/>
    <property type="match status" value="1"/>
</dbReference>
<dbReference type="GO" id="GO:0003688">
    <property type="term" value="F:DNA replication origin binding"/>
    <property type="evidence" value="ECO:0007669"/>
    <property type="project" value="UniProtKB-ARBA"/>
</dbReference>
<dbReference type="GO" id="GO:0016887">
    <property type="term" value="F:ATP hydrolysis activity"/>
    <property type="evidence" value="ECO:0007669"/>
    <property type="project" value="InterPro"/>
</dbReference>
<feature type="region of interest" description="Disordered" evidence="11">
    <location>
        <begin position="41"/>
        <end position="62"/>
    </location>
</feature>
<dbReference type="FunFam" id="3.40.50.300:FF:000199">
    <property type="entry name" value="Origin recognition complex subunit 1"/>
    <property type="match status" value="1"/>
</dbReference>
<dbReference type="InterPro" id="IPR027417">
    <property type="entry name" value="P-loop_NTPase"/>
</dbReference>
<reference evidence="13" key="1">
    <citation type="submission" date="2014-02" db="EMBL/GenBank/DDBJ databases">
        <authorList>
            <person name="Genoscope - CEA"/>
        </authorList>
    </citation>
    <scope>NUCLEOTIDE SEQUENCE</scope>
    <source>
        <strain evidence="13">LS3</strain>
    </source>
</reference>
<comment type="subcellular location">
    <subcellularLocation>
        <location evidence="1 10">Nucleus</location>
    </subcellularLocation>
</comment>
<evidence type="ECO:0000259" key="12">
    <source>
        <dbReference type="PROSITE" id="PS51038"/>
    </source>
</evidence>
<dbReference type="AlphaFoldDB" id="A0A060TFZ7"/>
<dbReference type="GO" id="GO:0003682">
    <property type="term" value="F:chromatin binding"/>
    <property type="evidence" value="ECO:0007669"/>
    <property type="project" value="InterPro"/>
</dbReference>
<dbReference type="Pfam" id="PF21312">
    <property type="entry name" value="WHD_ORC1"/>
    <property type="match status" value="1"/>
</dbReference>
<dbReference type="PANTHER" id="PTHR10763:SF23">
    <property type="entry name" value="ORIGIN RECOGNITION COMPLEX SUBUNIT 1"/>
    <property type="match status" value="1"/>
</dbReference>
<name>A0A060TFZ7_BLAAD</name>
<dbReference type="SUPFAM" id="SSF52540">
    <property type="entry name" value="P-loop containing nucleoside triphosphate hydrolases"/>
    <property type="match status" value="1"/>
</dbReference>
<dbReference type="GO" id="GO:0005524">
    <property type="term" value="F:ATP binding"/>
    <property type="evidence" value="ECO:0007669"/>
    <property type="project" value="UniProtKB-KW"/>
</dbReference>
<dbReference type="InterPro" id="IPR043151">
    <property type="entry name" value="BAH_sf"/>
</dbReference>
<feature type="region of interest" description="Disordered" evidence="11">
    <location>
        <begin position="207"/>
        <end position="362"/>
    </location>
</feature>
<evidence type="ECO:0000256" key="9">
    <source>
        <dbReference type="ARBA" id="ARBA00023242"/>
    </source>
</evidence>
<evidence type="ECO:0000256" key="3">
    <source>
        <dbReference type="ARBA" id="ARBA00022705"/>
    </source>
</evidence>
<dbReference type="GO" id="GO:0046872">
    <property type="term" value="F:metal ion binding"/>
    <property type="evidence" value="ECO:0007669"/>
    <property type="project" value="UniProtKB-KW"/>
</dbReference>
<keyword evidence="5 10" id="KW-0547">Nucleotide-binding</keyword>
<dbReference type="GO" id="GO:0033314">
    <property type="term" value="P:mitotic DNA replication checkpoint signaling"/>
    <property type="evidence" value="ECO:0007669"/>
    <property type="project" value="TreeGrafter"/>
</dbReference>
<evidence type="ECO:0000256" key="8">
    <source>
        <dbReference type="ARBA" id="ARBA00023125"/>
    </source>
</evidence>
<dbReference type="InterPro" id="IPR003593">
    <property type="entry name" value="AAA+_ATPase"/>
</dbReference>
<keyword evidence="3 10" id="KW-0235">DNA replication</keyword>
<dbReference type="Gene3D" id="1.10.8.60">
    <property type="match status" value="1"/>
</dbReference>
<comment type="similarity">
    <text evidence="2 10">Belongs to the ORC1 family.</text>
</comment>
<feature type="compositionally biased region" description="Basic residues" evidence="11">
    <location>
        <begin position="339"/>
        <end position="352"/>
    </location>
</feature>
<organism evidence="13">
    <name type="scientific">Blastobotrys adeninivorans</name>
    <name type="common">Yeast</name>
    <name type="synonym">Arxula adeninivorans</name>
    <dbReference type="NCBI Taxonomy" id="409370"/>
    <lineage>
        <taxon>Eukaryota</taxon>
        <taxon>Fungi</taxon>
        <taxon>Dikarya</taxon>
        <taxon>Ascomycota</taxon>
        <taxon>Saccharomycotina</taxon>
        <taxon>Dipodascomycetes</taxon>
        <taxon>Dipodascales</taxon>
        <taxon>Trichomonascaceae</taxon>
        <taxon>Blastobotrys</taxon>
    </lineage>
</organism>
<evidence type="ECO:0000256" key="1">
    <source>
        <dbReference type="ARBA" id="ARBA00004123"/>
    </source>
</evidence>
<dbReference type="PhylomeDB" id="A0A060TFZ7"/>
<dbReference type="InterPro" id="IPR050311">
    <property type="entry name" value="ORC1/CDC6"/>
</dbReference>
<feature type="compositionally biased region" description="Basic residues" evidence="11">
    <location>
        <begin position="312"/>
        <end position="331"/>
    </location>
</feature>
<proteinExistence type="inferred from homology"/>
<evidence type="ECO:0000256" key="11">
    <source>
        <dbReference type="SAM" id="MobiDB-lite"/>
    </source>
</evidence>
<evidence type="ECO:0000256" key="7">
    <source>
        <dbReference type="ARBA" id="ARBA00022842"/>
    </source>
</evidence>
<reference evidence="13" key="2">
    <citation type="submission" date="2014-06" db="EMBL/GenBank/DDBJ databases">
        <title>The complete genome of Blastobotrys (Arxula) adeninivorans LS3 - a yeast of biotechnological interest.</title>
        <authorList>
            <person name="Kunze G."/>
            <person name="Gaillardin C."/>
            <person name="Czernicka M."/>
            <person name="Durrens P."/>
            <person name="Martin T."/>
            <person name="Boer E."/>
            <person name="Gabaldon T."/>
            <person name="Cruz J."/>
            <person name="Talla E."/>
            <person name="Marck C."/>
            <person name="Goffeau A."/>
            <person name="Barbe V."/>
            <person name="Baret P."/>
            <person name="Baronian K."/>
            <person name="Beier S."/>
            <person name="Bleykasten C."/>
            <person name="Bode R."/>
            <person name="Casaregola S."/>
            <person name="Despons L."/>
            <person name="Fairhead C."/>
            <person name="Giersberg M."/>
            <person name="Gierski P."/>
            <person name="Hahnel U."/>
            <person name="Hartmann A."/>
            <person name="Jankowska D."/>
            <person name="Jubin C."/>
            <person name="Jung P."/>
            <person name="Lafontaine I."/>
            <person name="Leh-Louis V."/>
            <person name="Lemaire M."/>
            <person name="Marcet-Houben M."/>
            <person name="Mascher M."/>
            <person name="Morel G."/>
            <person name="Richard G.-F."/>
            <person name="Riechen J."/>
            <person name="Sacerdot C."/>
            <person name="Sarkar A."/>
            <person name="Savel G."/>
            <person name="Schacherer J."/>
            <person name="Sherman D."/>
            <person name="Straub M.-L."/>
            <person name="Stein N."/>
            <person name="Thierry A."/>
            <person name="Trautwein-Schult A."/>
            <person name="Westhof E."/>
            <person name="Worch S."/>
            <person name="Dujon B."/>
            <person name="Souciet J.-L."/>
            <person name="Wincker P."/>
            <person name="Scholz U."/>
            <person name="Neuveglise N."/>
        </authorList>
    </citation>
    <scope>NUCLEOTIDE SEQUENCE</scope>
    <source>
        <strain evidence="13">LS3</strain>
    </source>
</reference>
<dbReference type="Pfam" id="PF01426">
    <property type="entry name" value="BAH"/>
    <property type="match status" value="1"/>
</dbReference>
<dbReference type="InterPro" id="IPR048867">
    <property type="entry name" value="WHD_ORC1"/>
</dbReference>
<protein>
    <recommendedName>
        <fullName evidence="10">Origin recognition complex subunit 1</fullName>
    </recommendedName>
</protein>
<accession>A0A060TFZ7</accession>
<feature type="compositionally biased region" description="Basic and acidic residues" evidence="11">
    <location>
        <begin position="229"/>
        <end position="245"/>
    </location>
</feature>
<dbReference type="InterPro" id="IPR054425">
    <property type="entry name" value="Cdc6_ORC1-like_ATPase_lid"/>
</dbReference>
<keyword evidence="6 10" id="KW-0067">ATP-binding</keyword>
<dbReference type="SUPFAM" id="SSF82061">
    <property type="entry name" value="BAH domain"/>
    <property type="match status" value="1"/>
</dbReference>
<dbReference type="PANTHER" id="PTHR10763">
    <property type="entry name" value="CELL DIVISION CONTROL PROTEIN 6-RELATED"/>
    <property type="match status" value="1"/>
</dbReference>
<evidence type="ECO:0000256" key="4">
    <source>
        <dbReference type="ARBA" id="ARBA00022723"/>
    </source>
</evidence>
<dbReference type="SMART" id="SM00439">
    <property type="entry name" value="BAH"/>
    <property type="match status" value="1"/>
</dbReference>
<dbReference type="GO" id="GO:0005664">
    <property type="term" value="C:nuclear origin of replication recognition complex"/>
    <property type="evidence" value="ECO:0007669"/>
    <property type="project" value="TreeGrafter"/>
</dbReference>
<feature type="compositionally biased region" description="Acidic residues" evidence="11">
    <location>
        <begin position="246"/>
        <end position="258"/>
    </location>
</feature>
<keyword evidence="8 10" id="KW-0238">DNA-binding</keyword>
<sequence>MADGSCMVFIRLMIRDAPNFTFDRVSVGMSEEEELVYIYDEKQQNRQRRTTRRAPPPEPIAAKRNDGVTFNRGDTVLVASDEEAPYVGIIAQFVNSVKGSIQVKLLWFSRPGDMSPELREKVQAQDRELFVTADSDENDPEVLINPVQVVSKDIWNSLSAEEREKSYFCQRASAGIGFEVGPELDWDKLYKGSETDFEAFQRQVKGYFAPPPEPEPQTPKRGRGRPPKRKIDEDQGPSKRAKLDGDSDEDDEFYDAEDNGLKGEEMEDGEYMEGGEAEPGSDPELDDDDGQEEEEEEDLDLDDEDEEEQRQKKSRSKQSPRKSQGGRKKTPNLKPNVPVHKKTPSPKKRRHQIGTGGGDSKAVRAILPTRSPMKPKGEEVQSVPVSPHKIAREKLHVASVPDSLPCREDEFSQIFLTLESAINAGTGTCVYISGTPGTGKTATVREVIAQLELRSDDGELAPFKFLEINGMKLINPHSSYEMLWEVMTGEKVGSNTAMVALENEFKRFDDNRVPMVVLMDELDQLVTKNQTVMYNFFNWPTFTHSRLIVIAVANTMDLPERMLSNKISSRLGLTRIQFPGYSHTQLKEIIYSRLEGETSALVEKDAVEFAARKIAGVSGDARRALDICRRAVELAEISGSAPQPTVTIENIKQAISETTNSPVAVYVRSLPLAGKVLLCAVIARVRRSGVIDNALADVLEETSRLVRLSPNAEKYTMVLFPQGRVRMEGFLGALTELVEGGILVQQSMRGERSANIRLSANEEDIRTAFKNDTDVQGML</sequence>
<dbReference type="InterPro" id="IPR001025">
    <property type="entry name" value="BAH_dom"/>
</dbReference>
<feature type="compositionally biased region" description="Acidic residues" evidence="11">
    <location>
        <begin position="265"/>
        <end position="308"/>
    </location>
</feature>